<dbReference type="SUPFAM" id="SSF53098">
    <property type="entry name" value="Ribonuclease H-like"/>
    <property type="match status" value="1"/>
</dbReference>
<dbReference type="Pfam" id="PF05699">
    <property type="entry name" value="Dimer_Tnp_hAT"/>
    <property type="match status" value="1"/>
</dbReference>
<dbReference type="InterPro" id="IPR008906">
    <property type="entry name" value="HATC_C_dom"/>
</dbReference>
<dbReference type="CTD" id="20237306"/>
<name>V4B8K5_LOTGI</name>
<protein>
    <recommendedName>
        <fullName evidence="1">HAT C-terminal dimerisation domain-containing protein</fullName>
    </recommendedName>
</protein>
<reference evidence="2 3" key="1">
    <citation type="journal article" date="2013" name="Nature">
        <title>Insights into bilaterian evolution from three spiralian genomes.</title>
        <authorList>
            <person name="Simakov O."/>
            <person name="Marletaz F."/>
            <person name="Cho S.J."/>
            <person name="Edsinger-Gonzales E."/>
            <person name="Havlak P."/>
            <person name="Hellsten U."/>
            <person name="Kuo D.H."/>
            <person name="Larsson T."/>
            <person name="Lv J."/>
            <person name="Arendt D."/>
            <person name="Savage R."/>
            <person name="Osoegawa K."/>
            <person name="de Jong P."/>
            <person name="Grimwood J."/>
            <person name="Chapman J.A."/>
            <person name="Shapiro H."/>
            <person name="Aerts A."/>
            <person name="Otillar R.P."/>
            <person name="Terry A.Y."/>
            <person name="Boore J.L."/>
            <person name="Grigoriev I.V."/>
            <person name="Lindberg D.R."/>
            <person name="Seaver E.C."/>
            <person name="Weisblat D.A."/>
            <person name="Putnam N.H."/>
            <person name="Rokhsar D.S."/>
        </authorList>
    </citation>
    <scope>NUCLEOTIDE SEQUENCE [LARGE SCALE GENOMIC DNA]</scope>
</reference>
<dbReference type="RefSeq" id="XP_009047270.1">
    <property type="nucleotide sequence ID" value="XM_009049022.1"/>
</dbReference>
<proteinExistence type="predicted"/>
<dbReference type="Proteomes" id="UP000030746">
    <property type="component" value="Unassembled WGS sequence"/>
</dbReference>
<dbReference type="GO" id="GO:0046983">
    <property type="term" value="F:protein dimerization activity"/>
    <property type="evidence" value="ECO:0007669"/>
    <property type="project" value="InterPro"/>
</dbReference>
<gene>
    <name evidence="2" type="ORF">LOTGIDRAFT_157260</name>
</gene>
<organism evidence="2 3">
    <name type="scientific">Lottia gigantea</name>
    <name type="common">Giant owl limpet</name>
    <dbReference type="NCBI Taxonomy" id="225164"/>
    <lineage>
        <taxon>Eukaryota</taxon>
        <taxon>Metazoa</taxon>
        <taxon>Spiralia</taxon>
        <taxon>Lophotrochozoa</taxon>
        <taxon>Mollusca</taxon>
        <taxon>Gastropoda</taxon>
        <taxon>Patellogastropoda</taxon>
        <taxon>Lottioidea</taxon>
        <taxon>Lottiidae</taxon>
        <taxon>Lottia</taxon>
    </lineage>
</organism>
<evidence type="ECO:0000313" key="2">
    <source>
        <dbReference type="EMBL" id="ESP02112.1"/>
    </source>
</evidence>
<sequence length="148" mass="16936">MTISEKTKAVKSFHDVLSKSLSKLEAHVNSHPGYDVYRSVRLFDPRQLGMLSHDIEQYQSMPSNELVHEFQLYVQLTPDDIPDTFNVSAFWHSMSHCFPLLAAVAKDAIWMPVASVDVERSFSQYKHLLDDTRESLTEEHTKLTGGRV</sequence>
<evidence type="ECO:0000313" key="3">
    <source>
        <dbReference type="Proteomes" id="UP000030746"/>
    </source>
</evidence>
<dbReference type="EMBL" id="KB200329">
    <property type="protein sequence ID" value="ESP02112.1"/>
    <property type="molecule type" value="Genomic_DNA"/>
</dbReference>
<dbReference type="GeneID" id="20237306"/>
<dbReference type="HOGENOM" id="CLU_1769119_0_0_1"/>
<dbReference type="InterPro" id="IPR012337">
    <property type="entry name" value="RNaseH-like_sf"/>
</dbReference>
<keyword evidence="3" id="KW-1185">Reference proteome</keyword>
<evidence type="ECO:0000259" key="1">
    <source>
        <dbReference type="Pfam" id="PF05699"/>
    </source>
</evidence>
<dbReference type="OrthoDB" id="5978586at2759"/>
<feature type="domain" description="HAT C-terminal dimerisation" evidence="1">
    <location>
        <begin position="80"/>
        <end position="140"/>
    </location>
</feature>
<dbReference type="KEGG" id="lgi:LOTGIDRAFT_157260"/>
<accession>V4B8K5</accession>
<dbReference type="AlphaFoldDB" id="V4B8K5"/>